<keyword evidence="2" id="KW-1185">Reference proteome</keyword>
<dbReference type="Pfam" id="PF05402">
    <property type="entry name" value="PqqD"/>
    <property type="match status" value="1"/>
</dbReference>
<organism evidence="1 2">
    <name type="scientific">Aliiruegeria lutimaris</name>
    <dbReference type="NCBI Taxonomy" id="571298"/>
    <lineage>
        <taxon>Bacteria</taxon>
        <taxon>Pseudomonadati</taxon>
        <taxon>Pseudomonadota</taxon>
        <taxon>Alphaproteobacteria</taxon>
        <taxon>Rhodobacterales</taxon>
        <taxon>Roseobacteraceae</taxon>
        <taxon>Aliiruegeria</taxon>
    </lineage>
</organism>
<name>A0A1G9DTY2_9RHOB</name>
<dbReference type="AlphaFoldDB" id="A0A1G9DTY2"/>
<dbReference type="InterPro" id="IPR041881">
    <property type="entry name" value="PqqD_sf"/>
</dbReference>
<dbReference type="InterPro" id="IPR008792">
    <property type="entry name" value="PQQD"/>
</dbReference>
<gene>
    <name evidence="1" type="ORF">SAMN04488026_104915</name>
</gene>
<dbReference type="EMBL" id="FNEK01000049">
    <property type="protein sequence ID" value="SDK67316.1"/>
    <property type="molecule type" value="Genomic_DNA"/>
</dbReference>
<reference evidence="1 2" key="1">
    <citation type="submission" date="2016-10" db="EMBL/GenBank/DDBJ databases">
        <authorList>
            <person name="de Groot N.N."/>
        </authorList>
    </citation>
    <scope>NUCLEOTIDE SEQUENCE [LARGE SCALE GENOMIC DNA]</scope>
    <source>
        <strain evidence="1 2">DSM 25294</strain>
    </source>
</reference>
<sequence length="96" mass="10801">MHLSLDDIVTKRAGQMEADIGAETLMMRIDSGRYFSVSETGLAIWREMDGEVRVSSIVDALLGTYDVGRMECEAETLRFLNDLMTHDLIERVQDCG</sequence>
<dbReference type="OrthoDB" id="7875333at2"/>
<evidence type="ECO:0000313" key="2">
    <source>
        <dbReference type="Proteomes" id="UP000199382"/>
    </source>
</evidence>
<dbReference type="Proteomes" id="UP000199382">
    <property type="component" value="Unassembled WGS sequence"/>
</dbReference>
<protein>
    <submittedName>
        <fullName evidence="1">Coenzyme PQQ synthesis protein D (PqqD)</fullName>
    </submittedName>
</protein>
<evidence type="ECO:0000313" key="1">
    <source>
        <dbReference type="EMBL" id="SDK67316.1"/>
    </source>
</evidence>
<dbReference type="Gene3D" id="1.10.10.1150">
    <property type="entry name" value="Coenzyme PQQ synthesis protein D (PqqD)"/>
    <property type="match status" value="1"/>
</dbReference>
<accession>A0A1G9DTY2</accession>
<proteinExistence type="predicted"/>
<dbReference type="STRING" id="571298.SAMN04488026_104915"/>